<gene>
    <name evidence="2" type="ORF">B0J13DRAFT_151865</name>
</gene>
<feature type="region of interest" description="Disordered" evidence="1">
    <location>
        <begin position="25"/>
        <end position="44"/>
    </location>
</feature>
<dbReference type="EMBL" id="JAGMUU010000025">
    <property type="protein sequence ID" value="KAH7123243.1"/>
    <property type="molecule type" value="Genomic_DNA"/>
</dbReference>
<accession>A0A9P9IIE7</accession>
<name>A0A9P9IIE7_9HYPO</name>
<organism evidence="2 3">
    <name type="scientific">Dactylonectria estremocensis</name>
    <dbReference type="NCBI Taxonomy" id="1079267"/>
    <lineage>
        <taxon>Eukaryota</taxon>
        <taxon>Fungi</taxon>
        <taxon>Dikarya</taxon>
        <taxon>Ascomycota</taxon>
        <taxon>Pezizomycotina</taxon>
        <taxon>Sordariomycetes</taxon>
        <taxon>Hypocreomycetidae</taxon>
        <taxon>Hypocreales</taxon>
        <taxon>Nectriaceae</taxon>
        <taxon>Dactylonectria</taxon>
    </lineage>
</organism>
<dbReference type="AlphaFoldDB" id="A0A9P9IIE7"/>
<proteinExistence type="predicted"/>
<comment type="caution">
    <text evidence="2">The sequence shown here is derived from an EMBL/GenBank/DDBJ whole genome shotgun (WGS) entry which is preliminary data.</text>
</comment>
<sequence length="166" mass="18679">MTGPSLLSGLSRRSLRSRPGRRYARPLLAARQSNDGNEDENSGSSWHRVLNNLRSIPTEFIALGLYVVYDFGSGYYIGRYKAKARFSSNSYAWMPWSGEDTGDTEDETAREDSLQSMSKGSYTPLWRSFEIRLLAIHPGKGDSAVECSLRHQKLRGNPSYEALSYV</sequence>
<reference evidence="2" key="1">
    <citation type="journal article" date="2021" name="Nat. Commun.">
        <title>Genetic determinants of endophytism in the Arabidopsis root mycobiome.</title>
        <authorList>
            <person name="Mesny F."/>
            <person name="Miyauchi S."/>
            <person name="Thiergart T."/>
            <person name="Pickel B."/>
            <person name="Atanasova L."/>
            <person name="Karlsson M."/>
            <person name="Huettel B."/>
            <person name="Barry K.W."/>
            <person name="Haridas S."/>
            <person name="Chen C."/>
            <person name="Bauer D."/>
            <person name="Andreopoulos W."/>
            <person name="Pangilinan J."/>
            <person name="LaButti K."/>
            <person name="Riley R."/>
            <person name="Lipzen A."/>
            <person name="Clum A."/>
            <person name="Drula E."/>
            <person name="Henrissat B."/>
            <person name="Kohler A."/>
            <person name="Grigoriev I.V."/>
            <person name="Martin F.M."/>
            <person name="Hacquard S."/>
        </authorList>
    </citation>
    <scope>NUCLEOTIDE SEQUENCE</scope>
    <source>
        <strain evidence="2">MPI-CAGE-AT-0021</strain>
    </source>
</reference>
<evidence type="ECO:0000313" key="3">
    <source>
        <dbReference type="Proteomes" id="UP000717696"/>
    </source>
</evidence>
<protein>
    <submittedName>
        <fullName evidence="2">Uncharacterized protein</fullName>
    </submittedName>
</protein>
<evidence type="ECO:0000256" key="1">
    <source>
        <dbReference type="SAM" id="MobiDB-lite"/>
    </source>
</evidence>
<dbReference type="Proteomes" id="UP000717696">
    <property type="component" value="Unassembled WGS sequence"/>
</dbReference>
<evidence type="ECO:0000313" key="2">
    <source>
        <dbReference type="EMBL" id="KAH7123243.1"/>
    </source>
</evidence>
<keyword evidence="3" id="KW-1185">Reference proteome</keyword>